<dbReference type="InterPro" id="IPR025285">
    <property type="entry name" value="DUF4145"/>
</dbReference>
<evidence type="ECO:0000313" key="3">
    <source>
        <dbReference type="Proteomes" id="UP000010366"/>
    </source>
</evidence>
<dbReference type="HOGENOM" id="CLU_1228951_0_0_3"/>
<dbReference type="EMBL" id="CP003600">
    <property type="protein sequence ID" value="AFY94409.1"/>
    <property type="molecule type" value="Genomic_DNA"/>
</dbReference>
<protein>
    <recommendedName>
        <fullName evidence="1">DUF4145 domain-containing protein</fullName>
    </recommendedName>
</protein>
<evidence type="ECO:0000259" key="1">
    <source>
        <dbReference type="Pfam" id="PF13643"/>
    </source>
</evidence>
<dbReference type="Pfam" id="PF13643">
    <property type="entry name" value="DUF4145"/>
    <property type="match status" value="1"/>
</dbReference>
<reference evidence="2 3" key="1">
    <citation type="submission" date="2012-05" db="EMBL/GenBank/DDBJ databases">
        <title>Finished chromosome of genome of Chamaesiphon sp. PCC 6605.</title>
        <authorList>
            <consortium name="US DOE Joint Genome Institute"/>
            <person name="Gugger M."/>
            <person name="Coursin T."/>
            <person name="Rippka R."/>
            <person name="Tandeau De Marsac N."/>
            <person name="Huntemann M."/>
            <person name="Wei C.-L."/>
            <person name="Han J."/>
            <person name="Detter J.C."/>
            <person name="Han C."/>
            <person name="Tapia R."/>
            <person name="Chen A."/>
            <person name="Kyrpides N."/>
            <person name="Mavromatis K."/>
            <person name="Markowitz V."/>
            <person name="Szeto E."/>
            <person name="Ivanova N."/>
            <person name="Pagani I."/>
            <person name="Pati A."/>
            <person name="Goodwin L."/>
            <person name="Nordberg H.P."/>
            <person name="Cantor M.N."/>
            <person name="Hua S.X."/>
            <person name="Woyke T."/>
            <person name="Kerfeld C.A."/>
        </authorList>
    </citation>
    <scope>NUCLEOTIDE SEQUENCE [LARGE SCALE GENOMIC DNA]</scope>
    <source>
        <strain evidence="3">ATCC 27169 / PCC 6605</strain>
    </source>
</reference>
<dbReference type="eggNOG" id="ENOG50337II">
    <property type="taxonomic scope" value="Bacteria"/>
</dbReference>
<feature type="domain" description="DUF4145" evidence="1">
    <location>
        <begin position="108"/>
        <end position="192"/>
    </location>
</feature>
<proteinExistence type="predicted"/>
<organism evidence="2 3">
    <name type="scientific">Chamaesiphon minutus (strain ATCC 27169 / PCC 6605)</name>
    <dbReference type="NCBI Taxonomy" id="1173020"/>
    <lineage>
        <taxon>Bacteria</taxon>
        <taxon>Bacillati</taxon>
        <taxon>Cyanobacteriota</taxon>
        <taxon>Cyanophyceae</taxon>
        <taxon>Gomontiellales</taxon>
        <taxon>Chamaesiphonaceae</taxon>
        <taxon>Chamaesiphon</taxon>
    </lineage>
</organism>
<accession>K9UJN2</accession>
<dbReference type="RefSeq" id="WP_015160543.1">
    <property type="nucleotide sequence ID" value="NC_019697.1"/>
</dbReference>
<dbReference type="OrthoDB" id="1417974at2"/>
<dbReference type="Proteomes" id="UP000010366">
    <property type="component" value="Chromosome"/>
</dbReference>
<keyword evidence="3" id="KW-1185">Reference proteome</keyword>
<sequence length="244" mass="28016">MSQQKRQTDFQTCNHCGNHAPMEIVAEYYRSTKSICDDDDPYEIPIYVPEEGFRYNLLLCLSCKEVTLREYSEAEYLDEYITIKTLYPTTRSRLSGLPSKIQQAYEIAFKVRVIDVNAYAVIIGRILEMICEDRNATGKDLYSRLDDLASKGEIPTKLVGVAHSLRKLRNFGAHASLGELTRDEIPILDDLCRAILEYVYNAPFLVEQAERQLNIIKDKRSKESEKNKTNIDNCNTEVLVTVEQ</sequence>
<evidence type="ECO:0000313" key="2">
    <source>
        <dbReference type="EMBL" id="AFY94409.1"/>
    </source>
</evidence>
<dbReference type="AlphaFoldDB" id="K9UJN2"/>
<name>K9UJN2_CHAP6</name>
<dbReference type="KEGG" id="cmp:Cha6605_3413"/>
<gene>
    <name evidence="2" type="ORF">Cha6605_3413</name>
</gene>